<dbReference type="GO" id="GO:0030288">
    <property type="term" value="C:outer membrane-bounded periplasmic space"/>
    <property type="evidence" value="ECO:0007669"/>
    <property type="project" value="TreeGrafter"/>
</dbReference>
<dbReference type="PANTHER" id="PTHR32060:SF30">
    <property type="entry name" value="CARBOXY-TERMINAL PROCESSING PROTEASE CTPA"/>
    <property type="match status" value="1"/>
</dbReference>
<proteinExistence type="predicted"/>
<dbReference type="SMART" id="SM00245">
    <property type="entry name" value="TSPc"/>
    <property type="match status" value="1"/>
</dbReference>
<protein>
    <submittedName>
        <fullName evidence="2">S41 family peptidase</fullName>
    </submittedName>
</protein>
<dbReference type="InterPro" id="IPR005151">
    <property type="entry name" value="Tail-specific_protease"/>
</dbReference>
<dbReference type="GO" id="GO:0007165">
    <property type="term" value="P:signal transduction"/>
    <property type="evidence" value="ECO:0007669"/>
    <property type="project" value="TreeGrafter"/>
</dbReference>
<dbReference type="PANTHER" id="PTHR32060">
    <property type="entry name" value="TAIL-SPECIFIC PROTEASE"/>
    <property type="match status" value="1"/>
</dbReference>
<organism evidence="2">
    <name type="scientific">Pedobacter sp. KACC 23697</name>
    <dbReference type="NCBI Taxonomy" id="3149230"/>
    <lineage>
        <taxon>Bacteria</taxon>
        <taxon>Pseudomonadati</taxon>
        <taxon>Bacteroidota</taxon>
        <taxon>Sphingobacteriia</taxon>
        <taxon>Sphingobacteriales</taxon>
        <taxon>Sphingobacteriaceae</taxon>
        <taxon>Pedobacter</taxon>
    </lineage>
</organism>
<dbReference type="AlphaFoldDB" id="A0AAU7K260"/>
<sequence>MVKKIKLNYVGYNDKINKSNKVKFQKFTDSLQKLTHTSNASECVLICNTWLNFFKDQHVGFAIEFKDQHPDSIRAFFSKEEHVAWSQQDFIKYLNNDKIKKDGIERIWSNESGTYQIAVRKTGIRDKEFYGFILKADGAKWVPGQIKWKLLKTGNKYKTIYYRAIDHSLNYPPLLVDAGTLDFGPFGKWHSGIKKPKDNATIKSVDLSPKFRIIDNETYLIEMPSFRSLDYISKTDSLIKKNEAQLKSRKHLIIDLRNNSGGTVLIFRNLMPYIYTNPILTEGGIVLATEDNIKDRYSTEYPQLPDSMQLIFKQNLLKLKAHQGELYNLYPIDTIKYDAILKNPERVSFLVNRNTASAAELFILQAKQSKKVKVYGENTAGAIDYLEVVTTAMPCSFYSLWYPTVKSTRLPAFPLDNIGIEPDIKIPHDTIDWIDFVKHH</sequence>
<accession>A0AAU7K260</accession>
<dbReference type="RefSeq" id="WP_406824032.1">
    <property type="nucleotide sequence ID" value="NZ_CP157485.1"/>
</dbReference>
<evidence type="ECO:0000259" key="1">
    <source>
        <dbReference type="SMART" id="SM00245"/>
    </source>
</evidence>
<evidence type="ECO:0000313" key="2">
    <source>
        <dbReference type="EMBL" id="XBO46491.1"/>
    </source>
</evidence>
<dbReference type="GO" id="GO:0008236">
    <property type="term" value="F:serine-type peptidase activity"/>
    <property type="evidence" value="ECO:0007669"/>
    <property type="project" value="InterPro"/>
</dbReference>
<name>A0AAU7K260_9SPHI</name>
<dbReference type="GO" id="GO:0006508">
    <property type="term" value="P:proteolysis"/>
    <property type="evidence" value="ECO:0007669"/>
    <property type="project" value="InterPro"/>
</dbReference>
<dbReference type="SUPFAM" id="SSF52096">
    <property type="entry name" value="ClpP/crotonase"/>
    <property type="match status" value="1"/>
</dbReference>
<dbReference type="GO" id="GO:0004175">
    <property type="term" value="F:endopeptidase activity"/>
    <property type="evidence" value="ECO:0007669"/>
    <property type="project" value="TreeGrafter"/>
</dbReference>
<feature type="domain" description="Tail specific protease" evidence="1">
    <location>
        <begin position="168"/>
        <end position="427"/>
    </location>
</feature>
<dbReference type="InterPro" id="IPR029045">
    <property type="entry name" value="ClpP/crotonase-like_dom_sf"/>
</dbReference>
<dbReference type="EMBL" id="CP157485">
    <property type="protein sequence ID" value="XBO46491.1"/>
    <property type="molecule type" value="Genomic_DNA"/>
</dbReference>
<reference evidence="2" key="1">
    <citation type="submission" date="2024-05" db="EMBL/GenBank/DDBJ databases">
        <authorList>
            <person name="Kim S."/>
            <person name="Heo J."/>
            <person name="Choi H."/>
            <person name="Choi Y."/>
            <person name="Kwon S.-W."/>
            <person name="Kim Y."/>
        </authorList>
    </citation>
    <scope>NUCLEOTIDE SEQUENCE</scope>
    <source>
        <strain evidence="2">KACC 23697</strain>
    </source>
</reference>
<gene>
    <name evidence="2" type="ORF">ABEG20_14455</name>
</gene>
<dbReference type="Pfam" id="PF03572">
    <property type="entry name" value="Peptidase_S41"/>
    <property type="match status" value="1"/>
</dbReference>
<dbReference type="Gene3D" id="3.90.226.10">
    <property type="entry name" value="2-enoyl-CoA Hydratase, Chain A, domain 1"/>
    <property type="match status" value="1"/>
</dbReference>